<evidence type="ECO:0000313" key="2">
    <source>
        <dbReference type="EMBL" id="CBH97290.1"/>
    </source>
</evidence>
<name>E6PPJ2_9ZZZZ</name>
<comment type="caution">
    <text evidence="1">The sequence shown here is derived from an EMBL/GenBank/DDBJ whole genome shotgun (WGS) entry which is preliminary data.</text>
</comment>
<organism evidence="1">
    <name type="scientific">mine drainage metagenome</name>
    <dbReference type="NCBI Taxonomy" id="410659"/>
    <lineage>
        <taxon>unclassified sequences</taxon>
        <taxon>metagenomes</taxon>
        <taxon>ecological metagenomes</taxon>
    </lineage>
</organism>
<proteinExistence type="predicted"/>
<protein>
    <submittedName>
        <fullName evidence="1">Uncharacterized protein</fullName>
    </submittedName>
</protein>
<accession>E6PPJ2</accession>
<evidence type="ECO:0000313" key="1">
    <source>
        <dbReference type="EMBL" id="CBH96845.1"/>
    </source>
</evidence>
<sequence>MSADATGGGDASMETEIVYFAQAFHRGEPEQRSYVIAVGTLDVVNRLALAEQHKHPEYGVAVYKTVVDQPTATHAHLVQYYSSESGEHWTDHHARRLKHGLLE</sequence>
<dbReference type="EMBL" id="CABM01000042">
    <property type="protein sequence ID" value="CBH97290.1"/>
    <property type="molecule type" value="Genomic_DNA"/>
</dbReference>
<dbReference type="AlphaFoldDB" id="E6PPJ2"/>
<dbReference type="EMBL" id="CABM01000034">
    <property type="protein sequence ID" value="CBH96845.1"/>
    <property type="molecule type" value="Genomic_DNA"/>
</dbReference>
<reference evidence="1" key="1">
    <citation type="submission" date="2009-10" db="EMBL/GenBank/DDBJ databases">
        <title>Diversity of trophic interactions inside an arsenic-rich microbial ecosystem.</title>
        <authorList>
            <person name="Bertin P.N."/>
            <person name="Heinrich-Salmeron A."/>
            <person name="Pelletier E."/>
            <person name="Goulhen-Chollet F."/>
            <person name="Arsene-Ploetze F."/>
            <person name="Gallien S."/>
            <person name="Calteau A."/>
            <person name="Vallenet D."/>
            <person name="Casiot C."/>
            <person name="Chane-Woon-Ming B."/>
            <person name="Giloteaux L."/>
            <person name="Barakat M."/>
            <person name="Bonnefoy V."/>
            <person name="Bruneel O."/>
            <person name="Chandler M."/>
            <person name="Cleiss J."/>
            <person name="Duran R."/>
            <person name="Elbaz-Poulichet F."/>
            <person name="Fonknechten N."/>
            <person name="Lauga B."/>
            <person name="Mornico D."/>
            <person name="Ortet P."/>
            <person name="Schaeffer C."/>
            <person name="Siguier P."/>
            <person name="Alexander Thil Smith A."/>
            <person name="Van Dorsselaer A."/>
            <person name="Weissenbach J."/>
            <person name="Medigue C."/>
            <person name="Le Paslier D."/>
        </authorList>
    </citation>
    <scope>NUCLEOTIDE SEQUENCE</scope>
</reference>
<gene>
    <name evidence="1" type="ORF">CARN2_1473</name>
    <name evidence="2" type="ORF">CARN2_2762</name>
</gene>